<evidence type="ECO:0000313" key="3">
    <source>
        <dbReference type="EMBL" id="MBE3001329.1"/>
    </source>
</evidence>
<sequence length="221" mass="23691">MSQTHREDRNRGPLGTKLLAGACCVGALAYAVLVGPSMLPPQDVEATNTAGSEETEEPVEEPEAEPELEGPVGHLEVQVSELDRAWVQTLTCTGDLDRDHAACTALAEAAVDFEGDTDSTVEVPELQEEELEEQEPAEDAPVEAGVDAGPPEEEAGQEPGTEVLFTEVREGTVCTDTVYGPQEAAITGVWEGEDIDTTLSRQGSCEEARWQRLRSLTEELA</sequence>
<feature type="region of interest" description="Disordered" evidence="1">
    <location>
        <begin position="42"/>
        <end position="71"/>
    </location>
</feature>
<dbReference type="Proteomes" id="UP000806528">
    <property type="component" value="Unassembled WGS sequence"/>
</dbReference>
<keyword evidence="2" id="KW-0812">Transmembrane</keyword>
<evidence type="ECO:0000313" key="4">
    <source>
        <dbReference type="Proteomes" id="UP000806528"/>
    </source>
</evidence>
<evidence type="ECO:0000256" key="1">
    <source>
        <dbReference type="SAM" id="MobiDB-lite"/>
    </source>
</evidence>
<keyword evidence="4" id="KW-1185">Reference proteome</keyword>
<feature type="compositionally biased region" description="Acidic residues" evidence="1">
    <location>
        <begin position="124"/>
        <end position="141"/>
    </location>
</feature>
<comment type="caution">
    <text evidence="3">The sequence shown here is derived from an EMBL/GenBank/DDBJ whole genome shotgun (WGS) entry which is preliminary data.</text>
</comment>
<dbReference type="RefSeq" id="WP_193123929.1">
    <property type="nucleotide sequence ID" value="NZ_JADBGI010000023.1"/>
</dbReference>
<feature type="region of interest" description="Disordered" evidence="1">
    <location>
        <begin position="124"/>
        <end position="163"/>
    </location>
</feature>
<dbReference type="Gene3D" id="3.30.350.10">
    <property type="entry name" value="Subtilisin inhibitor-like"/>
    <property type="match status" value="1"/>
</dbReference>
<dbReference type="SUPFAM" id="SSF55399">
    <property type="entry name" value="Subtilisin inhibitor"/>
    <property type="match status" value="1"/>
</dbReference>
<protein>
    <submittedName>
        <fullName evidence="3">Uncharacterized protein</fullName>
    </submittedName>
</protein>
<reference evidence="3 4" key="1">
    <citation type="submission" date="2020-09" db="EMBL/GenBank/DDBJ databases">
        <title>Diversity and distribution of actinomycetes associated with coral in the coast of Hainan.</title>
        <authorList>
            <person name="Li F."/>
        </authorList>
    </citation>
    <scope>NUCLEOTIDE SEQUENCE [LARGE SCALE GENOMIC DNA]</scope>
    <source>
        <strain evidence="3 4">HNM0947</strain>
    </source>
</reference>
<dbReference type="InterPro" id="IPR036819">
    <property type="entry name" value="Subtilisin_inhibitor-like_sf"/>
</dbReference>
<proteinExistence type="predicted"/>
<feature type="compositionally biased region" description="Acidic residues" evidence="1">
    <location>
        <begin position="53"/>
        <end position="68"/>
    </location>
</feature>
<gene>
    <name evidence="3" type="ORF">IDM40_21920</name>
</gene>
<accession>A0ABR9PBY3</accession>
<organism evidence="3 4">
    <name type="scientific">Nocardiopsis coralli</name>
    <dbReference type="NCBI Taxonomy" id="2772213"/>
    <lineage>
        <taxon>Bacteria</taxon>
        <taxon>Bacillati</taxon>
        <taxon>Actinomycetota</taxon>
        <taxon>Actinomycetes</taxon>
        <taxon>Streptosporangiales</taxon>
        <taxon>Nocardiopsidaceae</taxon>
        <taxon>Nocardiopsis</taxon>
    </lineage>
</organism>
<name>A0ABR9PBY3_9ACTN</name>
<keyword evidence="2" id="KW-1133">Transmembrane helix</keyword>
<feature type="transmembrane region" description="Helical" evidence="2">
    <location>
        <begin position="18"/>
        <end position="39"/>
    </location>
</feature>
<keyword evidence="2" id="KW-0472">Membrane</keyword>
<evidence type="ECO:0000256" key="2">
    <source>
        <dbReference type="SAM" id="Phobius"/>
    </source>
</evidence>
<dbReference type="EMBL" id="JADBGI010000023">
    <property type="protein sequence ID" value="MBE3001329.1"/>
    <property type="molecule type" value="Genomic_DNA"/>
</dbReference>